<feature type="region of interest" description="Disordered" evidence="1">
    <location>
        <begin position="182"/>
        <end position="210"/>
    </location>
</feature>
<dbReference type="AlphaFoldDB" id="A0AAP0MMU4"/>
<evidence type="ECO:0000313" key="5">
    <source>
        <dbReference type="Proteomes" id="UP001428341"/>
    </source>
</evidence>
<feature type="domain" description="Pectinesterase inhibitor" evidence="3">
    <location>
        <begin position="28"/>
        <end position="154"/>
    </location>
</feature>
<dbReference type="SUPFAM" id="SSF101148">
    <property type="entry name" value="Plant invertase/pectin methylesterase inhibitor"/>
    <property type="match status" value="1"/>
</dbReference>
<dbReference type="Gene3D" id="1.20.140.40">
    <property type="entry name" value="Invertase/pectin methylesterase inhibitor family protein"/>
    <property type="match status" value="1"/>
</dbReference>
<comment type="caution">
    <text evidence="4">The sequence shown here is derived from an EMBL/GenBank/DDBJ whole genome shotgun (WGS) entry which is preliminary data.</text>
</comment>
<proteinExistence type="predicted"/>
<sequence>MTVKVTIIFAIALSSLLSLNYIEANIVSVEEACSSTQFPDDCIDSIQKHLDFSMDVTHNDILLAGLKLVGKRAQEGIDEIEKLKPQSQSIDAARLGMVQAYYKVVLARSKAAIESLNGSDFGSLEYELDGAVKTVYECQDLVPKDSPVQEYTENMHMAVKNNLSFGILVGNNSVREPMEDHQVGKTVNKKKPCLQGSTPTGKASEHQMEPVEDVNISSVRIEPFFTYQDQRISVPAIMGPTSMFIQGSNIADAIVADLSSGAVNFTVIVDATAKINPWSIDGEAERKQMTVSCKDIKVVSPYTDEEFGGTMVGGPSKCNATFI</sequence>
<organism evidence="4 5">
    <name type="scientific">Citrus x changshan-huyou</name>
    <dbReference type="NCBI Taxonomy" id="2935761"/>
    <lineage>
        <taxon>Eukaryota</taxon>
        <taxon>Viridiplantae</taxon>
        <taxon>Streptophyta</taxon>
        <taxon>Embryophyta</taxon>
        <taxon>Tracheophyta</taxon>
        <taxon>Spermatophyta</taxon>
        <taxon>Magnoliopsida</taxon>
        <taxon>eudicotyledons</taxon>
        <taxon>Gunneridae</taxon>
        <taxon>Pentapetalae</taxon>
        <taxon>rosids</taxon>
        <taxon>malvids</taxon>
        <taxon>Sapindales</taxon>
        <taxon>Rutaceae</taxon>
        <taxon>Aurantioideae</taxon>
        <taxon>Citrus</taxon>
    </lineage>
</organism>
<dbReference type="Proteomes" id="UP001428341">
    <property type="component" value="Unassembled WGS sequence"/>
</dbReference>
<dbReference type="GO" id="GO:0004857">
    <property type="term" value="F:enzyme inhibitor activity"/>
    <property type="evidence" value="ECO:0007669"/>
    <property type="project" value="InterPro"/>
</dbReference>
<dbReference type="InterPro" id="IPR035513">
    <property type="entry name" value="Invertase/methylesterase_inhib"/>
</dbReference>
<evidence type="ECO:0000256" key="2">
    <source>
        <dbReference type="SAM" id="SignalP"/>
    </source>
</evidence>
<accession>A0AAP0MMU4</accession>
<evidence type="ECO:0000259" key="3">
    <source>
        <dbReference type="Pfam" id="PF04043"/>
    </source>
</evidence>
<protein>
    <recommendedName>
        <fullName evidence="3">Pectinesterase inhibitor domain-containing protein</fullName>
    </recommendedName>
</protein>
<reference evidence="4 5" key="1">
    <citation type="submission" date="2024-05" db="EMBL/GenBank/DDBJ databases">
        <title>Haplotype-resolved chromosome-level genome assembly of Huyou (Citrus changshanensis).</title>
        <authorList>
            <person name="Miao C."/>
            <person name="Chen W."/>
            <person name="Wu Y."/>
            <person name="Wang L."/>
            <person name="Zhao S."/>
            <person name="Grierson D."/>
            <person name="Xu C."/>
            <person name="Chen K."/>
        </authorList>
    </citation>
    <scope>NUCLEOTIDE SEQUENCE [LARGE SCALE GENOMIC DNA]</scope>
    <source>
        <strain evidence="4">01-14</strain>
        <tissue evidence="4">Leaf</tissue>
    </source>
</reference>
<name>A0AAP0MMU4_9ROSI</name>
<evidence type="ECO:0000313" key="4">
    <source>
        <dbReference type="EMBL" id="KAK9213816.1"/>
    </source>
</evidence>
<keyword evidence="2" id="KW-0732">Signal</keyword>
<keyword evidence="5" id="KW-1185">Reference proteome</keyword>
<dbReference type="InterPro" id="IPR006501">
    <property type="entry name" value="Pectinesterase_inhib_dom"/>
</dbReference>
<feature type="signal peptide" evidence="2">
    <location>
        <begin position="1"/>
        <end position="24"/>
    </location>
</feature>
<dbReference type="EMBL" id="JBCGBO010000003">
    <property type="protein sequence ID" value="KAK9213816.1"/>
    <property type="molecule type" value="Genomic_DNA"/>
</dbReference>
<feature type="chain" id="PRO_5043013566" description="Pectinesterase inhibitor domain-containing protein" evidence="2">
    <location>
        <begin position="25"/>
        <end position="323"/>
    </location>
</feature>
<dbReference type="Pfam" id="PF04043">
    <property type="entry name" value="PMEI"/>
    <property type="match status" value="1"/>
</dbReference>
<evidence type="ECO:0000256" key="1">
    <source>
        <dbReference type="SAM" id="MobiDB-lite"/>
    </source>
</evidence>
<gene>
    <name evidence="4" type="ORF">WN944_005801</name>
</gene>